<reference evidence="2 3" key="1">
    <citation type="submission" date="2014-04" db="EMBL/GenBank/DDBJ databases">
        <authorList>
            <consortium name="DOE Joint Genome Institute"/>
            <person name="Kuo A."/>
            <person name="Tarkka M."/>
            <person name="Buscot F."/>
            <person name="Kohler A."/>
            <person name="Nagy L.G."/>
            <person name="Floudas D."/>
            <person name="Copeland A."/>
            <person name="Barry K.W."/>
            <person name="Cichocki N."/>
            <person name="Veneault-Fourrey C."/>
            <person name="LaButti K."/>
            <person name="Lindquist E.A."/>
            <person name="Lipzen A."/>
            <person name="Lundell T."/>
            <person name="Morin E."/>
            <person name="Murat C."/>
            <person name="Sun H."/>
            <person name="Tunlid A."/>
            <person name="Henrissat B."/>
            <person name="Grigoriev I.V."/>
            <person name="Hibbett D.S."/>
            <person name="Martin F."/>
            <person name="Nordberg H.P."/>
            <person name="Cantor M.N."/>
            <person name="Hua S.X."/>
        </authorList>
    </citation>
    <scope>NUCLEOTIDE SEQUENCE [LARGE SCALE GENOMIC DNA]</scope>
    <source>
        <strain evidence="2 3">F 1598</strain>
    </source>
</reference>
<dbReference type="OrthoDB" id="3270558at2759"/>
<feature type="compositionally biased region" description="Basic and acidic residues" evidence="1">
    <location>
        <begin position="38"/>
        <end position="48"/>
    </location>
</feature>
<feature type="compositionally biased region" description="Basic and acidic residues" evidence="1">
    <location>
        <begin position="390"/>
        <end position="402"/>
    </location>
</feature>
<sequence length="755" mass="83820">MLAASLPPRSTWYQKPPPPSQRRGRSRNVSTAALARQASEERRRRAVEEAEELERRRQRRLERQRTTLAHSPPQSSPLSQSTIITSPPTTTTDLNDFILIAPPTSPALSARSISPTPPPSSSSSSTSTSPDYYSRPLSPPRTLVDRIQVAYAHDDIILAKMLLLQLKHGFEVTSPTDPRIDSVKDEDFDEYFVPCGGLKLEEADARMVEEGKRRQEELCETKKRLERLRACERIWEREKRKMKEDKLRVVKKREEDARRAEALRLEREETQKQRPRLQLIQDPGPSTRHDDERPFEYAFMQPTSITPPRRAIISPKKKDVSLPSSSQRNVSFKDVVNSMHGPLFLPDPTEQTERRRSSNPSPQSHSRRRSARHELLDSLLKVVEWDEDERRRVKGKGIEQRARAPKSQSTECVACSAPAAPSASVSSGSSTAISRTSSWLSFGSRVSSTASISTAVTTPATSPISSWLKSATPPSLSAAYEKVTVTQPHSCSSKRLTTVSLADCPLALPDSESKTQVDDTKAESDGALTFNVRGRRSSTFGKRMSLGVTSLVELAKGFQTAYINATLFSATLDTYASRAQPRSPSASRSPPRFGKKQDGGRTNNVTTDRTLKPAGYRVLSSDVGVFTAPTPESLATAVEVIHFIPLVSPFPYPPSSPSTSRALMPANQPPWSLLQPSPFRPRDPPPHLVYRMRPISNPVLLRLQALQNVLVERGKEWEGRGREGGLGYGRERVLGVAFEGRGRSGLGCELRVGVF</sequence>
<dbReference type="InParanoid" id="A0A0C3BQE0"/>
<dbReference type="HOGENOM" id="CLU_357563_0_0_1"/>
<organism evidence="2 3">
    <name type="scientific">Piloderma croceum (strain F 1598)</name>
    <dbReference type="NCBI Taxonomy" id="765440"/>
    <lineage>
        <taxon>Eukaryota</taxon>
        <taxon>Fungi</taxon>
        <taxon>Dikarya</taxon>
        <taxon>Basidiomycota</taxon>
        <taxon>Agaricomycotina</taxon>
        <taxon>Agaricomycetes</taxon>
        <taxon>Agaricomycetidae</taxon>
        <taxon>Atheliales</taxon>
        <taxon>Atheliaceae</taxon>
        <taxon>Piloderma</taxon>
    </lineage>
</organism>
<dbReference type="Proteomes" id="UP000054166">
    <property type="component" value="Unassembled WGS sequence"/>
</dbReference>
<feature type="region of interest" description="Disordered" evidence="1">
    <location>
        <begin position="264"/>
        <end position="372"/>
    </location>
</feature>
<dbReference type="AlphaFoldDB" id="A0A0C3BQE0"/>
<feature type="compositionally biased region" description="Low complexity" evidence="1">
    <location>
        <begin position="578"/>
        <end position="592"/>
    </location>
</feature>
<feature type="region of interest" description="Disordered" evidence="1">
    <location>
        <begin position="578"/>
        <end position="613"/>
    </location>
</feature>
<feature type="region of interest" description="Disordered" evidence="1">
    <location>
        <begin position="1"/>
        <end position="139"/>
    </location>
</feature>
<proteinExistence type="predicted"/>
<gene>
    <name evidence="2" type="ORF">PILCRDRAFT_2907</name>
</gene>
<evidence type="ECO:0000313" key="2">
    <source>
        <dbReference type="EMBL" id="KIM88708.1"/>
    </source>
</evidence>
<evidence type="ECO:0000313" key="3">
    <source>
        <dbReference type="Proteomes" id="UP000054166"/>
    </source>
</evidence>
<name>A0A0C3BQE0_PILCF</name>
<accession>A0A0C3BQE0</accession>
<feature type="compositionally biased region" description="Low complexity" evidence="1">
    <location>
        <begin position="121"/>
        <end position="130"/>
    </location>
</feature>
<keyword evidence="3" id="KW-1185">Reference proteome</keyword>
<protein>
    <submittedName>
        <fullName evidence="2">Uncharacterized protein</fullName>
    </submittedName>
</protein>
<dbReference type="EMBL" id="KN832976">
    <property type="protein sequence ID" value="KIM88708.1"/>
    <property type="molecule type" value="Genomic_DNA"/>
</dbReference>
<reference evidence="3" key="2">
    <citation type="submission" date="2015-01" db="EMBL/GenBank/DDBJ databases">
        <title>Evolutionary Origins and Diversification of the Mycorrhizal Mutualists.</title>
        <authorList>
            <consortium name="DOE Joint Genome Institute"/>
            <consortium name="Mycorrhizal Genomics Consortium"/>
            <person name="Kohler A."/>
            <person name="Kuo A."/>
            <person name="Nagy L.G."/>
            <person name="Floudas D."/>
            <person name="Copeland A."/>
            <person name="Barry K.W."/>
            <person name="Cichocki N."/>
            <person name="Veneault-Fourrey C."/>
            <person name="LaButti K."/>
            <person name="Lindquist E.A."/>
            <person name="Lipzen A."/>
            <person name="Lundell T."/>
            <person name="Morin E."/>
            <person name="Murat C."/>
            <person name="Riley R."/>
            <person name="Ohm R."/>
            <person name="Sun H."/>
            <person name="Tunlid A."/>
            <person name="Henrissat B."/>
            <person name="Grigoriev I.V."/>
            <person name="Hibbett D.S."/>
            <person name="Martin F."/>
        </authorList>
    </citation>
    <scope>NUCLEOTIDE SEQUENCE [LARGE SCALE GENOMIC DNA]</scope>
    <source>
        <strain evidence="3">F 1598</strain>
    </source>
</reference>
<feature type="region of interest" description="Disordered" evidence="1">
    <location>
        <begin position="390"/>
        <end position="410"/>
    </location>
</feature>
<feature type="compositionally biased region" description="Low complexity" evidence="1">
    <location>
        <begin position="71"/>
        <end position="92"/>
    </location>
</feature>
<evidence type="ECO:0000256" key="1">
    <source>
        <dbReference type="SAM" id="MobiDB-lite"/>
    </source>
</evidence>